<keyword evidence="1" id="KW-0472">Membrane</keyword>
<keyword evidence="3" id="KW-1185">Reference proteome</keyword>
<dbReference type="InterPro" id="IPR025489">
    <property type="entry name" value="DUF4381"/>
</dbReference>
<accession>A0ABV7JGJ3</accession>
<evidence type="ECO:0000313" key="3">
    <source>
        <dbReference type="Proteomes" id="UP001595533"/>
    </source>
</evidence>
<evidence type="ECO:0000313" key="2">
    <source>
        <dbReference type="EMBL" id="MFC3195231.1"/>
    </source>
</evidence>
<comment type="caution">
    <text evidence="2">The sequence shown here is derived from an EMBL/GenBank/DDBJ whole genome shotgun (WGS) entry which is preliminary data.</text>
</comment>
<feature type="transmembrane region" description="Helical" evidence="1">
    <location>
        <begin position="31"/>
        <end position="50"/>
    </location>
</feature>
<dbReference type="RefSeq" id="WP_077411662.1">
    <property type="nucleotide sequence ID" value="NZ_JBHRTS010000007.1"/>
</dbReference>
<sequence>MQMPDPQQTTLPLRDIRLPAEPGFWPLAPGWWILLALLALLMIWLGILWVRYSRRKRRWQAINQQLSTIEFNYRQHHDKQQLLQQLSVFLRRFVKHQLHDHQAVSSSGDRWINALNQYLPGEPFKAYSQPLTSGVFQSACEYDEQQLLALTRQLIKTQVMRPGRAKAPEVSHV</sequence>
<organism evidence="2 3">
    <name type="scientific">Marinicella sediminis</name>
    <dbReference type="NCBI Taxonomy" id="1792834"/>
    <lineage>
        <taxon>Bacteria</taxon>
        <taxon>Pseudomonadati</taxon>
        <taxon>Pseudomonadota</taxon>
        <taxon>Gammaproteobacteria</taxon>
        <taxon>Lysobacterales</taxon>
        <taxon>Marinicellaceae</taxon>
        <taxon>Marinicella</taxon>
    </lineage>
</organism>
<reference evidence="3" key="1">
    <citation type="journal article" date="2019" name="Int. J. Syst. Evol. Microbiol.">
        <title>The Global Catalogue of Microorganisms (GCM) 10K type strain sequencing project: providing services to taxonomists for standard genome sequencing and annotation.</title>
        <authorList>
            <consortium name="The Broad Institute Genomics Platform"/>
            <consortium name="The Broad Institute Genome Sequencing Center for Infectious Disease"/>
            <person name="Wu L."/>
            <person name="Ma J."/>
        </authorList>
    </citation>
    <scope>NUCLEOTIDE SEQUENCE [LARGE SCALE GENOMIC DNA]</scope>
    <source>
        <strain evidence="3">KCTC 42953</strain>
    </source>
</reference>
<dbReference type="Pfam" id="PF14316">
    <property type="entry name" value="DUF4381"/>
    <property type="match status" value="1"/>
</dbReference>
<dbReference type="EMBL" id="JBHRTS010000007">
    <property type="protein sequence ID" value="MFC3195231.1"/>
    <property type="molecule type" value="Genomic_DNA"/>
</dbReference>
<evidence type="ECO:0000256" key="1">
    <source>
        <dbReference type="SAM" id="Phobius"/>
    </source>
</evidence>
<name>A0ABV7JGJ3_9GAMM</name>
<keyword evidence="1" id="KW-1133">Transmembrane helix</keyword>
<protein>
    <submittedName>
        <fullName evidence="2">DUF4381 domain-containing protein</fullName>
    </submittedName>
</protein>
<dbReference type="Proteomes" id="UP001595533">
    <property type="component" value="Unassembled WGS sequence"/>
</dbReference>
<gene>
    <name evidence="2" type="ORF">ACFODZ_13340</name>
</gene>
<proteinExistence type="predicted"/>
<keyword evidence="1" id="KW-0812">Transmembrane</keyword>